<dbReference type="OrthoDB" id="5880116at2"/>
<dbReference type="RefSeq" id="WP_107281875.1">
    <property type="nucleotide sequence ID" value="NZ_PYMC01000002.1"/>
</dbReference>
<feature type="coiled-coil region" evidence="1">
    <location>
        <begin position="45"/>
        <end position="79"/>
    </location>
</feature>
<dbReference type="InterPro" id="IPR016866">
    <property type="entry name" value="UCP028069"/>
</dbReference>
<evidence type="ECO:0000313" key="5">
    <source>
        <dbReference type="Proteomes" id="UP000240904"/>
    </source>
</evidence>
<feature type="signal peptide" evidence="3">
    <location>
        <begin position="1"/>
        <end position="21"/>
    </location>
</feature>
<dbReference type="PIRSF" id="PIRSF028069">
    <property type="entry name" value="UCP028069"/>
    <property type="match status" value="1"/>
</dbReference>
<comment type="caution">
    <text evidence="4">The sequence shown here is derived from an EMBL/GenBank/DDBJ whole genome shotgun (WGS) entry which is preliminary data.</text>
</comment>
<dbReference type="Proteomes" id="UP000240904">
    <property type="component" value="Unassembled WGS sequence"/>
</dbReference>
<gene>
    <name evidence="4" type="ORF">C9I89_02960</name>
</gene>
<evidence type="ECO:0000256" key="3">
    <source>
        <dbReference type="SAM" id="SignalP"/>
    </source>
</evidence>
<evidence type="ECO:0000313" key="4">
    <source>
        <dbReference type="EMBL" id="PSW06511.1"/>
    </source>
</evidence>
<dbReference type="EMBL" id="PYMC01000002">
    <property type="protein sequence ID" value="PSW06511.1"/>
    <property type="molecule type" value="Genomic_DNA"/>
</dbReference>
<evidence type="ECO:0008006" key="6">
    <source>
        <dbReference type="Google" id="ProtNLM"/>
    </source>
</evidence>
<keyword evidence="3" id="KW-0732">Signal</keyword>
<organism evidence="4 5">
    <name type="scientific">Photobacterium lipolyticum</name>
    <dbReference type="NCBI Taxonomy" id="266810"/>
    <lineage>
        <taxon>Bacteria</taxon>
        <taxon>Pseudomonadati</taxon>
        <taxon>Pseudomonadota</taxon>
        <taxon>Gammaproteobacteria</taxon>
        <taxon>Vibrionales</taxon>
        <taxon>Vibrionaceae</taxon>
        <taxon>Photobacterium</taxon>
    </lineage>
</organism>
<dbReference type="Pfam" id="PF11932">
    <property type="entry name" value="DUF3450"/>
    <property type="match status" value="1"/>
</dbReference>
<sequence>MNLIKPSLAILMLSVTAGAYANDLDAARVIETKTNTASTLSQNKIDKSAEIALSMKADIEQLQEEVKNLTVYRDHLSRLVANQNEEVTSIDSQILGIKETRQGVVPLMYKMIDGLKHIIADDKPIKREQRLARVTKLEGMMSQADISDAEKYRRILEAYQIEVDYGTKLGVYQGKVAIRANESIEADLLHLGRISLVARSLDGTRYWAWNDKENGWQVIDSAESSNIDKAFAIAEKQAAPSLITLPVSARAVPEKLTATPPVSQQAASQQATTASTNVETN</sequence>
<feature type="compositionally biased region" description="Low complexity" evidence="2">
    <location>
        <begin position="263"/>
        <end position="281"/>
    </location>
</feature>
<protein>
    <recommendedName>
        <fullName evidence="6">DUF3450 domain-containing protein</fullName>
    </recommendedName>
</protein>
<feature type="chain" id="PRO_5015486199" description="DUF3450 domain-containing protein" evidence="3">
    <location>
        <begin position="22"/>
        <end position="281"/>
    </location>
</feature>
<keyword evidence="5" id="KW-1185">Reference proteome</keyword>
<keyword evidence="1" id="KW-0175">Coiled coil</keyword>
<feature type="region of interest" description="Disordered" evidence="2">
    <location>
        <begin position="256"/>
        <end position="281"/>
    </location>
</feature>
<accession>A0A2T3N2E9</accession>
<evidence type="ECO:0000256" key="1">
    <source>
        <dbReference type="SAM" id="Coils"/>
    </source>
</evidence>
<dbReference type="AlphaFoldDB" id="A0A2T3N2E9"/>
<reference evidence="4 5" key="1">
    <citation type="submission" date="2018-03" db="EMBL/GenBank/DDBJ databases">
        <title>Whole genome sequencing of Histamine producing bacteria.</title>
        <authorList>
            <person name="Butler K."/>
        </authorList>
    </citation>
    <scope>NUCLEOTIDE SEQUENCE [LARGE SCALE GENOMIC DNA]</scope>
    <source>
        <strain evidence="4 5">DSM 16190</strain>
    </source>
</reference>
<name>A0A2T3N2E9_9GAMM</name>
<proteinExistence type="predicted"/>
<evidence type="ECO:0000256" key="2">
    <source>
        <dbReference type="SAM" id="MobiDB-lite"/>
    </source>
</evidence>